<dbReference type="OrthoDB" id="432381at2759"/>
<feature type="domain" description="Inosine/uridine-preferring nucleoside hydrolase" evidence="4">
    <location>
        <begin position="4"/>
        <end position="337"/>
    </location>
</feature>
<dbReference type="Gene3D" id="3.90.245.10">
    <property type="entry name" value="Ribonucleoside hydrolase-like"/>
    <property type="match status" value="1"/>
</dbReference>
<accession>A0A2G8SUD2</accession>
<dbReference type="AlphaFoldDB" id="A0A2G8SUD2"/>
<gene>
    <name evidence="5" type="ORF">GSI_01063</name>
</gene>
<evidence type="ECO:0000259" key="4">
    <source>
        <dbReference type="Pfam" id="PF01156"/>
    </source>
</evidence>
<dbReference type="GO" id="GO:0006152">
    <property type="term" value="P:purine nucleoside catabolic process"/>
    <property type="evidence" value="ECO:0007669"/>
    <property type="project" value="TreeGrafter"/>
</dbReference>
<proteinExistence type="inferred from homology"/>
<dbReference type="STRING" id="1077348.A0A2G8SUD2"/>
<keyword evidence="6" id="KW-1185">Reference proteome</keyword>
<evidence type="ECO:0000313" key="5">
    <source>
        <dbReference type="EMBL" id="PIL37370.1"/>
    </source>
</evidence>
<dbReference type="SUPFAM" id="SSF53590">
    <property type="entry name" value="Nucleoside hydrolase"/>
    <property type="match status" value="1"/>
</dbReference>
<dbReference type="PANTHER" id="PTHR12304">
    <property type="entry name" value="INOSINE-URIDINE PREFERRING NUCLEOSIDE HYDROLASE"/>
    <property type="match status" value="1"/>
</dbReference>
<dbReference type="Pfam" id="PF01156">
    <property type="entry name" value="IU_nuc_hydro"/>
    <property type="match status" value="1"/>
</dbReference>
<dbReference type="EMBL" id="AYKW01000001">
    <property type="protein sequence ID" value="PIL37370.1"/>
    <property type="molecule type" value="Genomic_DNA"/>
</dbReference>
<protein>
    <recommendedName>
        <fullName evidence="4">Inosine/uridine-preferring nucleoside hydrolase domain-containing protein</fullName>
    </recommendedName>
</protein>
<organism evidence="5 6">
    <name type="scientific">Ganoderma sinense ZZ0214-1</name>
    <dbReference type="NCBI Taxonomy" id="1077348"/>
    <lineage>
        <taxon>Eukaryota</taxon>
        <taxon>Fungi</taxon>
        <taxon>Dikarya</taxon>
        <taxon>Basidiomycota</taxon>
        <taxon>Agaricomycotina</taxon>
        <taxon>Agaricomycetes</taxon>
        <taxon>Polyporales</taxon>
        <taxon>Polyporaceae</taxon>
        <taxon>Ganoderma</taxon>
    </lineage>
</organism>
<name>A0A2G8SUD2_9APHY</name>
<keyword evidence="3" id="KW-0326">Glycosidase</keyword>
<dbReference type="Proteomes" id="UP000230002">
    <property type="component" value="Unassembled WGS sequence"/>
</dbReference>
<dbReference type="GO" id="GO:0005829">
    <property type="term" value="C:cytosol"/>
    <property type="evidence" value="ECO:0007669"/>
    <property type="project" value="TreeGrafter"/>
</dbReference>
<comment type="similarity">
    <text evidence="1">Belongs to the IUNH family.</text>
</comment>
<evidence type="ECO:0000313" key="6">
    <source>
        <dbReference type="Proteomes" id="UP000230002"/>
    </source>
</evidence>
<keyword evidence="2" id="KW-0378">Hydrolase</keyword>
<evidence type="ECO:0000256" key="1">
    <source>
        <dbReference type="ARBA" id="ARBA00009176"/>
    </source>
</evidence>
<comment type="caution">
    <text evidence="5">The sequence shown here is derived from an EMBL/GenBank/DDBJ whole genome shotgun (WGS) entry which is preliminary data.</text>
</comment>
<dbReference type="InterPro" id="IPR036452">
    <property type="entry name" value="Ribo_hydro-like"/>
</dbReference>
<dbReference type="PANTHER" id="PTHR12304:SF4">
    <property type="entry name" value="URIDINE NUCLEOSIDASE"/>
    <property type="match status" value="1"/>
</dbReference>
<sequence>MRYVWLDCDPGHDDATAILLAVHCPNVTLLGISTVHGNASAENTNNNAARCLYAFAAQEHIRVCPGARKPLIRVERHDPEIHGIDGLGGVEGLPPATNPAVQARLVGDGMPTRALEGMAKAISATWQNGRGSKVTVVSSGPMTNIALFVSVYPDLLDGIEEFVFMGGGVGMGNRSAAAEFNILCDPEATQIVLDVPVKKIMVPINVTHTAIVTKAVLTQLLAPGSAPISIDQPLPKAASPLRYMLSTLIGFFADSYKSSFGFVDGPPLHDALTIAYVEKPELFTCKRHRVDVELAGTHTAGETVVDVFNYRTVDDSWGRDGKNCLVAEKLDVDGFFELFLDCIARCDKVSPLNHQ</sequence>
<dbReference type="InterPro" id="IPR001910">
    <property type="entry name" value="Inosine/uridine_hydrolase_dom"/>
</dbReference>
<evidence type="ECO:0000256" key="3">
    <source>
        <dbReference type="ARBA" id="ARBA00023295"/>
    </source>
</evidence>
<dbReference type="GO" id="GO:0008477">
    <property type="term" value="F:purine nucleosidase activity"/>
    <property type="evidence" value="ECO:0007669"/>
    <property type="project" value="TreeGrafter"/>
</dbReference>
<dbReference type="InterPro" id="IPR023186">
    <property type="entry name" value="IUNH"/>
</dbReference>
<evidence type="ECO:0000256" key="2">
    <source>
        <dbReference type="ARBA" id="ARBA00022801"/>
    </source>
</evidence>
<reference evidence="5 6" key="1">
    <citation type="journal article" date="2015" name="Sci. Rep.">
        <title>Chromosome-level genome map provides insights into diverse defense mechanisms in the medicinal fungus Ganoderma sinense.</title>
        <authorList>
            <person name="Zhu Y."/>
            <person name="Xu J."/>
            <person name="Sun C."/>
            <person name="Zhou S."/>
            <person name="Xu H."/>
            <person name="Nelson D.R."/>
            <person name="Qian J."/>
            <person name="Song J."/>
            <person name="Luo H."/>
            <person name="Xiang L."/>
            <person name="Li Y."/>
            <person name="Xu Z."/>
            <person name="Ji A."/>
            <person name="Wang L."/>
            <person name="Lu S."/>
            <person name="Hayward A."/>
            <person name="Sun W."/>
            <person name="Li X."/>
            <person name="Schwartz D.C."/>
            <person name="Wang Y."/>
            <person name="Chen S."/>
        </authorList>
    </citation>
    <scope>NUCLEOTIDE SEQUENCE [LARGE SCALE GENOMIC DNA]</scope>
    <source>
        <strain evidence="5 6">ZZ0214-1</strain>
    </source>
</reference>